<dbReference type="SUPFAM" id="SSF55874">
    <property type="entry name" value="ATPase domain of HSP90 chaperone/DNA topoisomerase II/histidine kinase"/>
    <property type="match status" value="1"/>
</dbReference>
<evidence type="ECO:0000256" key="4">
    <source>
        <dbReference type="ARBA" id="ARBA00022679"/>
    </source>
</evidence>
<name>A0ABX1ACB1_9ACTN</name>
<dbReference type="InterPro" id="IPR003594">
    <property type="entry name" value="HATPase_dom"/>
</dbReference>
<dbReference type="Gene3D" id="3.30.565.10">
    <property type="entry name" value="Histidine kinase-like ATPase, C-terminal domain"/>
    <property type="match status" value="1"/>
</dbReference>
<reference evidence="13 14" key="1">
    <citation type="submission" date="2020-03" db="EMBL/GenBank/DDBJ databases">
        <title>WGS of actinomycetes isolated from Thailand.</title>
        <authorList>
            <person name="Thawai C."/>
        </authorList>
    </citation>
    <scope>NUCLEOTIDE SEQUENCE [LARGE SCALE GENOMIC DNA]</scope>
    <source>
        <strain evidence="13 14">SBST2-5</strain>
    </source>
</reference>
<proteinExistence type="predicted"/>
<evidence type="ECO:0000256" key="7">
    <source>
        <dbReference type="ARBA" id="ARBA00022840"/>
    </source>
</evidence>
<gene>
    <name evidence="13" type="ORF">HCJ93_22100</name>
</gene>
<comment type="catalytic activity">
    <reaction evidence="1">
        <text>ATP + protein L-histidine = ADP + protein N-phospho-L-histidine.</text>
        <dbReference type="EC" id="2.7.13.3"/>
    </reaction>
</comment>
<keyword evidence="14" id="KW-1185">Reference proteome</keyword>
<keyword evidence="6 13" id="KW-0418">Kinase</keyword>
<evidence type="ECO:0000256" key="2">
    <source>
        <dbReference type="ARBA" id="ARBA00012438"/>
    </source>
</evidence>
<keyword evidence="7" id="KW-0067">ATP-binding</keyword>
<comment type="caution">
    <text evidence="13">The sequence shown here is derived from an EMBL/GenBank/DDBJ whole genome shotgun (WGS) entry which is preliminary data.</text>
</comment>
<feature type="domain" description="Histidine kinase/HSP90-like ATPase" evidence="12">
    <location>
        <begin position="339"/>
        <end position="436"/>
    </location>
</feature>
<keyword evidence="5" id="KW-0547">Nucleotide-binding</keyword>
<evidence type="ECO:0000256" key="9">
    <source>
        <dbReference type="SAM" id="Coils"/>
    </source>
</evidence>
<dbReference type="Pfam" id="PF07730">
    <property type="entry name" value="HisKA_3"/>
    <property type="match status" value="1"/>
</dbReference>
<feature type="region of interest" description="Disordered" evidence="10">
    <location>
        <begin position="1"/>
        <end position="36"/>
    </location>
</feature>
<dbReference type="InterPro" id="IPR011712">
    <property type="entry name" value="Sig_transdc_His_kin_sub3_dim/P"/>
</dbReference>
<sequence length="438" mass="47412">MTRLPTADRPATPAPVTPERDTPTAQPRTSPEPLTAHIQRTRARIRAFDRRHPLLWDLTFTGFWVTAALIDYAGGGWRNVTHNPDTPRALLLALSLGLTVPLLWRRSRPTTVLLAMTPFAVANAWSGAALQAALLSLVVIYHITLRLPLRHLWWATALTIGPVALTAARHGEGQWSQQIGSSFTSVVVAVLIGLTVRTRHDYTEALEDRARRLEIERDQQARIAAAAERTRIAREMHDIIGHNLSVITGLADGGKYAAGKSPERAAQALDAIGATSRQALGELRRLLDVLRDDDETAPLPADRTPQPGLADLDHLLDGVRATGLPVRLTVEGDPTLSPGRQLTVYRVVQEALTNALKHAGPGAEADIRIVHGTAGAVTVTITDTGSPASPPAMPSDGRGLPGMRERTALYGGTLEAGPRPHPERGWRVHLHLPEEPSQ</sequence>
<evidence type="ECO:0000256" key="10">
    <source>
        <dbReference type="SAM" id="MobiDB-lite"/>
    </source>
</evidence>
<feature type="transmembrane region" description="Helical" evidence="11">
    <location>
        <begin position="86"/>
        <end position="104"/>
    </location>
</feature>
<dbReference type="Pfam" id="PF02518">
    <property type="entry name" value="HATPase_c"/>
    <property type="match status" value="1"/>
</dbReference>
<evidence type="ECO:0000259" key="12">
    <source>
        <dbReference type="SMART" id="SM00387"/>
    </source>
</evidence>
<dbReference type="PANTHER" id="PTHR24421">
    <property type="entry name" value="NITRATE/NITRITE SENSOR PROTEIN NARX-RELATED"/>
    <property type="match status" value="1"/>
</dbReference>
<dbReference type="RefSeq" id="WP_167997518.1">
    <property type="nucleotide sequence ID" value="NZ_JAATEM010000027.1"/>
</dbReference>
<dbReference type="Pfam" id="PF23539">
    <property type="entry name" value="DUF7134"/>
    <property type="match status" value="1"/>
</dbReference>
<dbReference type="CDD" id="cd16917">
    <property type="entry name" value="HATPase_UhpB-NarQ-NarX-like"/>
    <property type="match status" value="1"/>
</dbReference>
<evidence type="ECO:0000313" key="14">
    <source>
        <dbReference type="Proteomes" id="UP000730591"/>
    </source>
</evidence>
<evidence type="ECO:0000256" key="3">
    <source>
        <dbReference type="ARBA" id="ARBA00022553"/>
    </source>
</evidence>
<evidence type="ECO:0000256" key="6">
    <source>
        <dbReference type="ARBA" id="ARBA00022777"/>
    </source>
</evidence>
<feature type="transmembrane region" description="Helical" evidence="11">
    <location>
        <begin position="124"/>
        <end position="145"/>
    </location>
</feature>
<feature type="coiled-coil region" evidence="9">
    <location>
        <begin position="203"/>
        <end position="230"/>
    </location>
</feature>
<evidence type="ECO:0000256" key="11">
    <source>
        <dbReference type="SAM" id="Phobius"/>
    </source>
</evidence>
<evidence type="ECO:0000256" key="1">
    <source>
        <dbReference type="ARBA" id="ARBA00000085"/>
    </source>
</evidence>
<evidence type="ECO:0000256" key="5">
    <source>
        <dbReference type="ARBA" id="ARBA00022741"/>
    </source>
</evidence>
<dbReference type="InterPro" id="IPR050482">
    <property type="entry name" value="Sensor_HK_TwoCompSys"/>
</dbReference>
<dbReference type="PANTHER" id="PTHR24421:SF10">
    <property type="entry name" value="NITRATE_NITRITE SENSOR PROTEIN NARQ"/>
    <property type="match status" value="1"/>
</dbReference>
<dbReference type="EMBL" id="JAATEM010000027">
    <property type="protein sequence ID" value="NJP52682.1"/>
    <property type="molecule type" value="Genomic_DNA"/>
</dbReference>
<dbReference type="InterPro" id="IPR036890">
    <property type="entry name" value="HATPase_C_sf"/>
</dbReference>
<keyword evidence="11" id="KW-0812">Transmembrane</keyword>
<keyword evidence="11" id="KW-0472">Membrane</keyword>
<accession>A0ABX1ACB1</accession>
<organism evidence="13 14">
    <name type="scientific">Streptomyces composti</name>
    <dbReference type="NCBI Taxonomy" id="2720025"/>
    <lineage>
        <taxon>Bacteria</taxon>
        <taxon>Bacillati</taxon>
        <taxon>Actinomycetota</taxon>
        <taxon>Actinomycetes</taxon>
        <taxon>Kitasatosporales</taxon>
        <taxon>Streptomycetaceae</taxon>
        <taxon>Streptomyces</taxon>
    </lineage>
</organism>
<evidence type="ECO:0000313" key="13">
    <source>
        <dbReference type="EMBL" id="NJP52682.1"/>
    </source>
</evidence>
<keyword evidence="11" id="KW-1133">Transmembrane helix</keyword>
<protein>
    <recommendedName>
        <fullName evidence="2">histidine kinase</fullName>
        <ecNumber evidence="2">2.7.13.3</ecNumber>
    </recommendedName>
</protein>
<dbReference type="GO" id="GO:0016301">
    <property type="term" value="F:kinase activity"/>
    <property type="evidence" value="ECO:0007669"/>
    <property type="project" value="UniProtKB-KW"/>
</dbReference>
<keyword evidence="8" id="KW-0902">Two-component regulatory system</keyword>
<dbReference type="Gene3D" id="1.20.5.1930">
    <property type="match status" value="1"/>
</dbReference>
<dbReference type="EC" id="2.7.13.3" evidence="2"/>
<keyword evidence="3" id="KW-0597">Phosphoprotein</keyword>
<feature type="transmembrane region" description="Helical" evidence="11">
    <location>
        <begin position="54"/>
        <end position="74"/>
    </location>
</feature>
<keyword evidence="4" id="KW-0808">Transferase</keyword>
<dbReference type="InterPro" id="IPR055558">
    <property type="entry name" value="DUF7134"/>
</dbReference>
<dbReference type="Proteomes" id="UP000730591">
    <property type="component" value="Unassembled WGS sequence"/>
</dbReference>
<dbReference type="SMART" id="SM00387">
    <property type="entry name" value="HATPase_c"/>
    <property type="match status" value="1"/>
</dbReference>
<evidence type="ECO:0000256" key="8">
    <source>
        <dbReference type="ARBA" id="ARBA00023012"/>
    </source>
</evidence>
<keyword evidence="9" id="KW-0175">Coiled coil</keyword>